<accession>A0A7R9QFL3</accession>
<name>A0A7R9QFL3_9ACAR</name>
<feature type="signal peptide" evidence="1">
    <location>
        <begin position="1"/>
        <end position="19"/>
    </location>
</feature>
<evidence type="ECO:0000256" key="1">
    <source>
        <dbReference type="SAM" id="SignalP"/>
    </source>
</evidence>
<protein>
    <submittedName>
        <fullName evidence="2">Uncharacterized protein</fullName>
    </submittedName>
</protein>
<organism evidence="2">
    <name type="scientific">Oppiella nova</name>
    <dbReference type="NCBI Taxonomy" id="334625"/>
    <lineage>
        <taxon>Eukaryota</taxon>
        <taxon>Metazoa</taxon>
        <taxon>Ecdysozoa</taxon>
        <taxon>Arthropoda</taxon>
        <taxon>Chelicerata</taxon>
        <taxon>Arachnida</taxon>
        <taxon>Acari</taxon>
        <taxon>Acariformes</taxon>
        <taxon>Sarcoptiformes</taxon>
        <taxon>Oribatida</taxon>
        <taxon>Brachypylina</taxon>
        <taxon>Oppioidea</taxon>
        <taxon>Oppiidae</taxon>
        <taxon>Oppiella</taxon>
    </lineage>
</organism>
<dbReference type="EMBL" id="OC916065">
    <property type="protein sequence ID" value="CAD7643029.1"/>
    <property type="molecule type" value="Genomic_DNA"/>
</dbReference>
<evidence type="ECO:0000313" key="3">
    <source>
        <dbReference type="Proteomes" id="UP000728032"/>
    </source>
</evidence>
<keyword evidence="1" id="KW-0732">Signal</keyword>
<dbReference type="Proteomes" id="UP000728032">
    <property type="component" value="Unassembled WGS sequence"/>
</dbReference>
<dbReference type="AlphaFoldDB" id="A0A7R9QFL3"/>
<dbReference type="OrthoDB" id="6491814at2759"/>
<evidence type="ECO:0000313" key="2">
    <source>
        <dbReference type="EMBL" id="CAD7643029.1"/>
    </source>
</evidence>
<sequence>MNYLLTIIAVIVVSTACSAKITIRTKRQIEREGNLNETTTVIAGEREPIDKDFDAVPVDDKTDVMEVDYDPNDGTFQFGGKFPTFFKHNFNTHFDELFRQMTKRFEDMSRNMFERFNQTSSQYPANYNGTKEEIVTIDGKQYIKKEHVIKKSDDNLNIFLTTTTYEPVDDKSNES</sequence>
<gene>
    <name evidence="2" type="ORF">ONB1V03_LOCUS3918</name>
</gene>
<keyword evidence="3" id="KW-1185">Reference proteome</keyword>
<feature type="chain" id="PRO_5036403783" evidence="1">
    <location>
        <begin position="20"/>
        <end position="175"/>
    </location>
</feature>
<proteinExistence type="predicted"/>
<reference evidence="2" key="1">
    <citation type="submission" date="2020-11" db="EMBL/GenBank/DDBJ databases">
        <authorList>
            <person name="Tran Van P."/>
        </authorList>
    </citation>
    <scope>NUCLEOTIDE SEQUENCE</scope>
</reference>
<dbReference type="EMBL" id="CAJPVJ010001240">
    <property type="protein sequence ID" value="CAG2164362.1"/>
    <property type="molecule type" value="Genomic_DNA"/>
</dbReference>